<dbReference type="eggNOG" id="COG1209">
    <property type="taxonomic scope" value="Bacteria"/>
</dbReference>
<dbReference type="STRING" id="688269.Theth_0430"/>
<dbReference type="Gene3D" id="3.90.550.10">
    <property type="entry name" value="Spore Coat Polysaccharide Biosynthesis Protein SpsA, Chain A"/>
    <property type="match status" value="1"/>
</dbReference>
<dbReference type="Gene3D" id="2.160.10.10">
    <property type="entry name" value="Hexapeptide repeat proteins"/>
    <property type="match status" value="1"/>
</dbReference>
<dbReference type="CDD" id="cd04189">
    <property type="entry name" value="G1P_TT_long"/>
    <property type="match status" value="1"/>
</dbReference>
<sequence length="373" mass="41276">MNHRLFSEKAKYFKGGIGLKGLILCAGKGTRLRPLTYTTAKHLIPVANKPVILYNLEFMSQAKVKEIGIVVSPENEKLFRETLGDGAKFGLSLTYILQHEPKGIAHAVYQAKDFLKDEPFLMILGDNLIFENIEEIVENFPSSSYDAAILVSQVPDPRAYGVAVLENGKVKYLVEKPKEPPSNLAIVGVYLFKPIIFKAIEKIKPSWRGELEITDAIQNLVENGYNVAAHVISGWWKDTGKPEDLLEANRKILDSMRELHILGTVDENSIIQGRVCIGKGSFISNSVIRGPVIIGENARITDSYIGPYTAIGNQVVLENCEVENSILMDRCTVIGIKERLESSILGKEAKVFKGDKIPKAVRVILGDLSSVEL</sequence>
<proteinExistence type="predicted"/>
<evidence type="ECO:0000313" key="3">
    <source>
        <dbReference type="Proteomes" id="UP000006804"/>
    </source>
</evidence>
<dbReference type="PANTHER" id="PTHR42883">
    <property type="entry name" value="GLUCOSE-1-PHOSPHATE THYMIDYLTRANSFERASE"/>
    <property type="match status" value="1"/>
</dbReference>
<dbReference type="SUPFAM" id="SSF53448">
    <property type="entry name" value="Nucleotide-diphospho-sugar transferases"/>
    <property type="match status" value="1"/>
</dbReference>
<dbReference type="HOGENOM" id="CLU_029499_0_1_0"/>
<dbReference type="GO" id="GO:0016740">
    <property type="term" value="F:transferase activity"/>
    <property type="evidence" value="ECO:0007669"/>
    <property type="project" value="UniProtKB-KW"/>
</dbReference>
<protein>
    <submittedName>
        <fullName evidence="2">Glucose-1-phosphate thymidyltransferase</fullName>
    </submittedName>
</protein>
<dbReference type="EMBL" id="CP002351">
    <property type="protein sequence ID" value="AEH50525.1"/>
    <property type="molecule type" value="Genomic_DNA"/>
</dbReference>
<dbReference type="RefSeq" id="WP_013931748.1">
    <property type="nucleotide sequence ID" value="NC_015707.1"/>
</dbReference>
<dbReference type="InterPro" id="IPR029044">
    <property type="entry name" value="Nucleotide-diphossugar_trans"/>
</dbReference>
<dbReference type="AlphaFoldDB" id="F7YW36"/>
<accession>F7YW36</accession>
<evidence type="ECO:0000259" key="1">
    <source>
        <dbReference type="Pfam" id="PF00483"/>
    </source>
</evidence>
<dbReference type="InterPro" id="IPR005908">
    <property type="entry name" value="G1P_thy_trans_l"/>
</dbReference>
<keyword evidence="2" id="KW-0808">Transferase</keyword>
<keyword evidence="3" id="KW-1185">Reference proteome</keyword>
<dbReference type="PANTHER" id="PTHR42883:SF2">
    <property type="entry name" value="THYMIDYLYLTRANSFERASE"/>
    <property type="match status" value="1"/>
</dbReference>
<dbReference type="PATRIC" id="fig|688269.3.peg.440"/>
<gene>
    <name evidence="2" type="ORF">Theth_0430</name>
</gene>
<feature type="domain" description="Nucleotidyl transferase" evidence="1">
    <location>
        <begin position="20"/>
        <end position="254"/>
    </location>
</feature>
<dbReference type="Proteomes" id="UP000006804">
    <property type="component" value="Chromosome"/>
</dbReference>
<evidence type="ECO:0000313" key="2">
    <source>
        <dbReference type="EMBL" id="AEH50525.1"/>
    </source>
</evidence>
<organism evidence="2 3">
    <name type="scientific">Pseudothermotoga thermarum DSM 5069</name>
    <dbReference type="NCBI Taxonomy" id="688269"/>
    <lineage>
        <taxon>Bacteria</taxon>
        <taxon>Thermotogati</taxon>
        <taxon>Thermotogota</taxon>
        <taxon>Thermotogae</taxon>
        <taxon>Thermotogales</taxon>
        <taxon>Thermotogaceae</taxon>
        <taxon>Pseudothermotoga</taxon>
    </lineage>
</organism>
<name>F7YW36_9THEM</name>
<reference evidence="2 3" key="1">
    <citation type="submission" date="2010-11" db="EMBL/GenBank/DDBJ databases">
        <title>The complete genome of Thermotoga thermarum DSM 5069.</title>
        <authorList>
            <consortium name="US DOE Joint Genome Institute (JGI-PGF)"/>
            <person name="Lucas S."/>
            <person name="Copeland A."/>
            <person name="Lapidus A."/>
            <person name="Bruce D."/>
            <person name="Goodwin L."/>
            <person name="Pitluck S."/>
            <person name="Kyrpides N."/>
            <person name="Mavromatis K."/>
            <person name="Ivanova N."/>
            <person name="Zeytun A."/>
            <person name="Brettin T."/>
            <person name="Detter J.C."/>
            <person name="Tapia R."/>
            <person name="Han C."/>
            <person name="Land M."/>
            <person name="Hauser L."/>
            <person name="Markowitz V."/>
            <person name="Cheng J.-F."/>
            <person name="Hugenholtz P."/>
            <person name="Woyke T."/>
            <person name="Wu D."/>
            <person name="Spring S."/>
            <person name="Schroeder M."/>
            <person name="Brambilla E."/>
            <person name="Klenk H.-P."/>
            <person name="Eisen J.A."/>
        </authorList>
    </citation>
    <scope>NUCLEOTIDE SEQUENCE [LARGE SCALE GENOMIC DNA]</scope>
    <source>
        <strain evidence="2 3">DSM 5069</strain>
    </source>
</reference>
<dbReference type="KEGG" id="tta:Theth_0430"/>
<dbReference type="InterPro" id="IPR005835">
    <property type="entry name" value="NTP_transferase_dom"/>
</dbReference>
<dbReference type="NCBIfam" id="TIGR01208">
    <property type="entry name" value="rmlA_long"/>
    <property type="match status" value="1"/>
</dbReference>
<dbReference type="Pfam" id="PF00483">
    <property type="entry name" value="NTP_transferase"/>
    <property type="match status" value="1"/>
</dbReference>